<dbReference type="Proteomes" id="UP000681720">
    <property type="component" value="Unassembled WGS sequence"/>
</dbReference>
<name>A0A8S3DEX1_9BILA</name>
<dbReference type="EMBL" id="CAJOBJ010208825">
    <property type="protein sequence ID" value="CAF5004998.1"/>
    <property type="molecule type" value="Genomic_DNA"/>
</dbReference>
<evidence type="ECO:0000256" key="3">
    <source>
        <dbReference type="ARBA" id="ARBA00022833"/>
    </source>
</evidence>
<feature type="non-terminal residue" evidence="6">
    <location>
        <position position="1"/>
    </location>
</feature>
<dbReference type="InterPro" id="IPR003656">
    <property type="entry name" value="Znf_BED"/>
</dbReference>
<dbReference type="GO" id="GO:0003677">
    <property type="term" value="F:DNA binding"/>
    <property type="evidence" value="ECO:0007669"/>
    <property type="project" value="InterPro"/>
</dbReference>
<proteinExistence type="predicted"/>
<sequence length="125" mass="14109">INEKAKCGVCGVILSRKNGATTGLRKHLHQVHKLQTFGMTSTKLRSKSYGRSFSDIGQSGILKVFNHLVEGYVPPHRNTVQRNLKQFESEQKELLIKELANVQSLGITCDFWSDKRLQSYMCLTG</sequence>
<evidence type="ECO:0000256" key="4">
    <source>
        <dbReference type="PROSITE-ProRule" id="PRU00027"/>
    </source>
</evidence>
<dbReference type="AlphaFoldDB" id="A0A8S3DEX1"/>
<dbReference type="GO" id="GO:0008270">
    <property type="term" value="F:zinc ion binding"/>
    <property type="evidence" value="ECO:0007669"/>
    <property type="project" value="UniProtKB-KW"/>
</dbReference>
<reference evidence="6" key="1">
    <citation type="submission" date="2021-02" db="EMBL/GenBank/DDBJ databases">
        <authorList>
            <person name="Nowell W R."/>
        </authorList>
    </citation>
    <scope>NUCLEOTIDE SEQUENCE</scope>
</reference>
<evidence type="ECO:0000256" key="1">
    <source>
        <dbReference type="ARBA" id="ARBA00022723"/>
    </source>
</evidence>
<feature type="domain" description="BED-type" evidence="5">
    <location>
        <begin position="1"/>
        <end position="39"/>
    </location>
</feature>
<protein>
    <recommendedName>
        <fullName evidence="5">BED-type domain-containing protein</fullName>
    </recommendedName>
</protein>
<organism evidence="6 7">
    <name type="scientific">Rotaria magnacalcarata</name>
    <dbReference type="NCBI Taxonomy" id="392030"/>
    <lineage>
        <taxon>Eukaryota</taxon>
        <taxon>Metazoa</taxon>
        <taxon>Spiralia</taxon>
        <taxon>Gnathifera</taxon>
        <taxon>Rotifera</taxon>
        <taxon>Eurotatoria</taxon>
        <taxon>Bdelloidea</taxon>
        <taxon>Philodinida</taxon>
        <taxon>Philodinidae</taxon>
        <taxon>Rotaria</taxon>
    </lineage>
</organism>
<dbReference type="Pfam" id="PF02892">
    <property type="entry name" value="zf-BED"/>
    <property type="match status" value="1"/>
</dbReference>
<evidence type="ECO:0000313" key="6">
    <source>
        <dbReference type="EMBL" id="CAF5004998.1"/>
    </source>
</evidence>
<keyword evidence="3" id="KW-0862">Zinc</keyword>
<evidence type="ECO:0000313" key="7">
    <source>
        <dbReference type="Proteomes" id="UP000681720"/>
    </source>
</evidence>
<evidence type="ECO:0000259" key="5">
    <source>
        <dbReference type="PROSITE" id="PS50808"/>
    </source>
</evidence>
<keyword evidence="1" id="KW-0479">Metal-binding</keyword>
<dbReference type="PROSITE" id="PS50808">
    <property type="entry name" value="ZF_BED"/>
    <property type="match status" value="1"/>
</dbReference>
<evidence type="ECO:0000256" key="2">
    <source>
        <dbReference type="ARBA" id="ARBA00022771"/>
    </source>
</evidence>
<feature type="non-terminal residue" evidence="6">
    <location>
        <position position="125"/>
    </location>
</feature>
<accession>A0A8S3DEX1</accession>
<comment type="caution">
    <text evidence="6">The sequence shown here is derived from an EMBL/GenBank/DDBJ whole genome shotgun (WGS) entry which is preliminary data.</text>
</comment>
<keyword evidence="2 4" id="KW-0863">Zinc-finger</keyword>
<gene>
    <name evidence="6" type="ORF">GIL414_LOCUS57484</name>
</gene>